<dbReference type="SMART" id="SM00529">
    <property type="entry name" value="HTH_DTXR"/>
    <property type="match status" value="1"/>
</dbReference>
<protein>
    <submittedName>
        <fullName evidence="7">Transcriptional regulator MntR</fullName>
    </submittedName>
</protein>
<dbReference type="GO" id="GO:0003700">
    <property type="term" value="F:DNA-binding transcription factor activity"/>
    <property type="evidence" value="ECO:0007669"/>
    <property type="project" value="InterPro"/>
</dbReference>
<dbReference type="Pfam" id="PF02742">
    <property type="entry name" value="Fe_dep_repr_C"/>
    <property type="match status" value="1"/>
</dbReference>
<dbReference type="Pfam" id="PF01325">
    <property type="entry name" value="Fe_dep_repress"/>
    <property type="match status" value="1"/>
</dbReference>
<dbReference type="InterPro" id="IPR036390">
    <property type="entry name" value="WH_DNA-bd_sf"/>
</dbReference>
<proteinExistence type="inferred from homology"/>
<dbReference type="InterPro" id="IPR022689">
    <property type="entry name" value="Iron_dep_repressor"/>
</dbReference>
<dbReference type="GO" id="GO:0046914">
    <property type="term" value="F:transition metal ion binding"/>
    <property type="evidence" value="ECO:0007669"/>
    <property type="project" value="InterPro"/>
</dbReference>
<dbReference type="EMBL" id="VSSQ01077591">
    <property type="protein sequence ID" value="MPN27613.1"/>
    <property type="molecule type" value="Genomic_DNA"/>
</dbReference>
<dbReference type="AlphaFoldDB" id="A0A645GVE7"/>
<evidence type="ECO:0000256" key="1">
    <source>
        <dbReference type="ARBA" id="ARBA00007871"/>
    </source>
</evidence>
<dbReference type="InterPro" id="IPR022687">
    <property type="entry name" value="HTH_DTXR"/>
</dbReference>
<gene>
    <name evidence="7" type="primary">mntR_40</name>
    <name evidence="7" type="ORF">SDC9_175047</name>
</gene>
<feature type="domain" description="HTH dtxR-type" evidence="5">
    <location>
        <begin position="3"/>
        <end position="57"/>
    </location>
</feature>
<evidence type="ECO:0000259" key="5">
    <source>
        <dbReference type="Pfam" id="PF01325"/>
    </source>
</evidence>
<dbReference type="GO" id="GO:0046983">
    <property type="term" value="F:protein dimerization activity"/>
    <property type="evidence" value="ECO:0007669"/>
    <property type="project" value="InterPro"/>
</dbReference>
<dbReference type="PANTHER" id="PTHR33238:SF7">
    <property type="entry name" value="IRON-DEPENDENT TRANSCRIPTIONAL REGULATOR"/>
    <property type="match status" value="1"/>
</dbReference>
<dbReference type="SUPFAM" id="SSF47979">
    <property type="entry name" value="Iron-dependent repressor protein, dimerization domain"/>
    <property type="match status" value="1"/>
</dbReference>
<keyword evidence="2" id="KW-0805">Transcription regulation</keyword>
<evidence type="ECO:0000256" key="4">
    <source>
        <dbReference type="ARBA" id="ARBA00023163"/>
    </source>
</evidence>
<dbReference type="GO" id="GO:0003677">
    <property type="term" value="F:DNA binding"/>
    <property type="evidence" value="ECO:0007669"/>
    <property type="project" value="UniProtKB-KW"/>
</dbReference>
<dbReference type="InterPro" id="IPR050536">
    <property type="entry name" value="DtxR_MntR_Metal-Reg"/>
</dbReference>
<accession>A0A645GVE7</accession>
<reference evidence="7" key="1">
    <citation type="submission" date="2019-08" db="EMBL/GenBank/DDBJ databases">
        <authorList>
            <person name="Kucharzyk K."/>
            <person name="Murdoch R.W."/>
            <person name="Higgins S."/>
            <person name="Loffler F."/>
        </authorList>
    </citation>
    <scope>NUCLEOTIDE SEQUENCE</scope>
</reference>
<dbReference type="Gene3D" id="1.10.10.10">
    <property type="entry name" value="Winged helix-like DNA-binding domain superfamily/Winged helix DNA-binding domain"/>
    <property type="match status" value="1"/>
</dbReference>
<keyword evidence="3" id="KW-0238">DNA-binding</keyword>
<organism evidence="7">
    <name type="scientific">bioreactor metagenome</name>
    <dbReference type="NCBI Taxonomy" id="1076179"/>
    <lineage>
        <taxon>unclassified sequences</taxon>
        <taxon>metagenomes</taxon>
        <taxon>ecological metagenomes</taxon>
    </lineage>
</organism>
<name>A0A645GVE7_9ZZZZ</name>
<dbReference type="InterPro" id="IPR036388">
    <property type="entry name" value="WH-like_DNA-bd_sf"/>
</dbReference>
<comment type="similarity">
    <text evidence="1">Belongs to the DtxR/MntR family.</text>
</comment>
<dbReference type="InterPro" id="IPR036421">
    <property type="entry name" value="Fe_dep_repressor_sf"/>
</dbReference>
<dbReference type="InterPro" id="IPR001367">
    <property type="entry name" value="Fe_dep_repressor"/>
</dbReference>
<evidence type="ECO:0000313" key="7">
    <source>
        <dbReference type="EMBL" id="MPN27613.1"/>
    </source>
</evidence>
<evidence type="ECO:0000256" key="3">
    <source>
        <dbReference type="ARBA" id="ARBA00023125"/>
    </source>
</evidence>
<evidence type="ECO:0000259" key="6">
    <source>
        <dbReference type="Pfam" id="PF02742"/>
    </source>
</evidence>
<dbReference type="Gene3D" id="1.10.60.10">
    <property type="entry name" value="Iron dependent repressor, metal binding and dimerisation domain"/>
    <property type="match status" value="1"/>
</dbReference>
<feature type="domain" description="Iron dependent repressor metal binding and dimerisation" evidence="6">
    <location>
        <begin position="65"/>
        <end position="118"/>
    </location>
</feature>
<sequence>MNLQESGEMYLETILVLQKSQPQVRSIDIANHLGYSKPSVSRAVNLLKDNEYISIDSSGHITLLPKGAEIANCIYERHTILTAFLTKIGVSAKAAAEDACKIEHIISKETFNKIKDHMQ</sequence>
<dbReference type="PANTHER" id="PTHR33238">
    <property type="entry name" value="IRON (METAL) DEPENDENT REPRESSOR, DTXR FAMILY"/>
    <property type="match status" value="1"/>
</dbReference>
<comment type="caution">
    <text evidence="7">The sequence shown here is derived from an EMBL/GenBank/DDBJ whole genome shotgun (WGS) entry which is preliminary data.</text>
</comment>
<dbReference type="SUPFAM" id="SSF46785">
    <property type="entry name" value="Winged helix' DNA-binding domain"/>
    <property type="match status" value="1"/>
</dbReference>
<keyword evidence="4" id="KW-0804">Transcription</keyword>
<evidence type="ECO:0000256" key="2">
    <source>
        <dbReference type="ARBA" id="ARBA00023015"/>
    </source>
</evidence>